<name>A0ABD5EPA4_9ACTN</name>
<protein>
    <recommendedName>
        <fullName evidence="3">Serine kinase</fullName>
    </recommendedName>
</protein>
<dbReference type="InterPro" id="IPR027417">
    <property type="entry name" value="P-loop_NTPase"/>
</dbReference>
<organism evidence="1 2">
    <name type="scientific">Streptomyces doudnae</name>
    <dbReference type="NCBI Taxonomy" id="3075536"/>
    <lineage>
        <taxon>Bacteria</taxon>
        <taxon>Bacillati</taxon>
        <taxon>Actinomycetota</taxon>
        <taxon>Actinomycetes</taxon>
        <taxon>Kitasatosporales</taxon>
        <taxon>Streptomycetaceae</taxon>
        <taxon>Streptomyces</taxon>
    </lineage>
</organism>
<keyword evidence="2" id="KW-1185">Reference proteome</keyword>
<gene>
    <name evidence="1" type="ORF">RM877_17255</name>
</gene>
<evidence type="ECO:0000313" key="1">
    <source>
        <dbReference type="EMBL" id="MDT0436431.1"/>
    </source>
</evidence>
<comment type="caution">
    <text evidence="1">The sequence shown here is derived from an EMBL/GenBank/DDBJ whole genome shotgun (WGS) entry which is preliminary data.</text>
</comment>
<dbReference type="SUPFAM" id="SSF53795">
    <property type="entry name" value="PEP carboxykinase-like"/>
    <property type="match status" value="1"/>
</dbReference>
<dbReference type="AlphaFoldDB" id="A0ABD5EPA4"/>
<dbReference type="RefSeq" id="WP_093830810.1">
    <property type="nucleotide sequence ID" value="NZ_JAVRES010000007.1"/>
</dbReference>
<accession>A0ABD5EPA4</accession>
<reference evidence="2" key="1">
    <citation type="submission" date="2023-07" db="EMBL/GenBank/DDBJ databases">
        <title>30 novel species of actinomycetes from the DSMZ collection.</title>
        <authorList>
            <person name="Nouioui I."/>
        </authorList>
    </citation>
    <scope>NUCLEOTIDE SEQUENCE [LARGE SCALE GENOMIC DNA]</scope>
    <source>
        <strain evidence="2">DSM 41981</strain>
    </source>
</reference>
<evidence type="ECO:0008006" key="3">
    <source>
        <dbReference type="Google" id="ProtNLM"/>
    </source>
</evidence>
<dbReference type="Gene3D" id="3.40.50.300">
    <property type="entry name" value="P-loop containing nucleotide triphosphate hydrolases"/>
    <property type="match status" value="1"/>
</dbReference>
<sequence length="388" mass="40845">MSLYASLTGRAERSTTLPPLDVGWYRLRLRVRTTDPGVRDHLASQHHTVAPDLVPPAPLPVADLWVLPGPDPSAGLPPGPPTGRRQAFTGEWYDEHRGADGETVLVAARPTARPHTLITRDFRSWALVARDPAHLGLLAGRTIRELVREAVLGDGGLMFHGAAARRPGGRGVFLVGDAGAGKTSSAVWLGRGGGRVVATDRALLVPAPDGPHAVGLPMSTRLGAGAVSALGILDALRGHAPVRAINPFRADAAPAPERPAPGADKVWLSNSEVHDLLGAPFTPVTRPDVLVVLERAACPEPAFTRLDAADAVTALAPYLLYPDPDYRSRWLAADPAPGPTAPARSDLAALVGTRPVFRLRWDPARHCDGRLHDLVAAMDASGTATVGA</sequence>
<dbReference type="Proteomes" id="UP001183535">
    <property type="component" value="Unassembled WGS sequence"/>
</dbReference>
<evidence type="ECO:0000313" key="2">
    <source>
        <dbReference type="Proteomes" id="UP001183535"/>
    </source>
</evidence>
<proteinExistence type="predicted"/>
<dbReference type="EMBL" id="JAVRES010000007">
    <property type="protein sequence ID" value="MDT0436431.1"/>
    <property type="molecule type" value="Genomic_DNA"/>
</dbReference>